<evidence type="ECO:0000313" key="1">
    <source>
        <dbReference type="EMBL" id="KAI8543598.1"/>
    </source>
</evidence>
<dbReference type="Proteomes" id="UP001062846">
    <property type="component" value="Chromosome 8"/>
</dbReference>
<gene>
    <name evidence="1" type="ORF">RHMOL_Rhmol08G0230900</name>
</gene>
<protein>
    <submittedName>
        <fullName evidence="1">Uncharacterized protein</fullName>
    </submittedName>
</protein>
<organism evidence="1 2">
    <name type="scientific">Rhododendron molle</name>
    <name type="common">Chinese azalea</name>
    <name type="synonym">Azalea mollis</name>
    <dbReference type="NCBI Taxonomy" id="49168"/>
    <lineage>
        <taxon>Eukaryota</taxon>
        <taxon>Viridiplantae</taxon>
        <taxon>Streptophyta</taxon>
        <taxon>Embryophyta</taxon>
        <taxon>Tracheophyta</taxon>
        <taxon>Spermatophyta</taxon>
        <taxon>Magnoliopsida</taxon>
        <taxon>eudicotyledons</taxon>
        <taxon>Gunneridae</taxon>
        <taxon>Pentapetalae</taxon>
        <taxon>asterids</taxon>
        <taxon>Ericales</taxon>
        <taxon>Ericaceae</taxon>
        <taxon>Ericoideae</taxon>
        <taxon>Rhodoreae</taxon>
        <taxon>Rhododendron</taxon>
    </lineage>
</organism>
<comment type="caution">
    <text evidence="1">The sequence shown here is derived from an EMBL/GenBank/DDBJ whole genome shotgun (WGS) entry which is preliminary data.</text>
</comment>
<name>A0ACC0MTF9_RHOML</name>
<reference evidence="1" key="1">
    <citation type="submission" date="2022-02" db="EMBL/GenBank/DDBJ databases">
        <title>Plant Genome Project.</title>
        <authorList>
            <person name="Zhang R.-G."/>
        </authorList>
    </citation>
    <scope>NUCLEOTIDE SEQUENCE</scope>
    <source>
        <strain evidence="1">AT1</strain>
    </source>
</reference>
<proteinExistence type="predicted"/>
<keyword evidence="2" id="KW-1185">Reference proteome</keyword>
<dbReference type="EMBL" id="CM046395">
    <property type="protein sequence ID" value="KAI8543598.1"/>
    <property type="molecule type" value="Genomic_DNA"/>
</dbReference>
<accession>A0ACC0MTF9</accession>
<evidence type="ECO:0000313" key="2">
    <source>
        <dbReference type="Proteomes" id="UP001062846"/>
    </source>
</evidence>
<sequence length="638" mass="71385">MSQNDDEVLKDGNSAEEEETRASSRGKELEGLLIRTVDGRMYQVIEQTVDGSIHQVIEQTIDRRIHHAMEQNMAPMISRMAVGSLLSKQLLPDTSACVTIFVIDVTDDARPTRGWSHVRNVMWKNIPTESFPQSGTVLPSPTQAHASLYFSFSHSGIGVQSSESRTLELKFLDKLSQPVRTSQMIKGEGNTPFRVALVDVDTKHVVTEASAKVEIVVVDGDFDGEHWTVEEFNKKIVREMEGKKSLLTGNVHLNLEAGVGVICKISFTHNSCWMKACKLRLGAKVVDSFNGARVREAVTEPFVLTDYRITYTEKHFPPFLNDEVWRLKMIQKDGPFHKLLVSKNIKTVKDFLTRENTDPQSLQNILGKLGKGKRWESIVDHARTCKLDKSLHLYFPVGSEKKSGVVFNVVGQVMGLVSEYFYLSIDKLSDDQKANGKKLVVSALEHGEEVKSFNDETFMHSYLQSVNDAYPSNVQRLEIPSLYYREPSHTQSGHDHTQPSTSSHGNQVVVVPSHFPDEGIMPFDPSVGNASDLDVEDLIGDGSGIFPGNSFDPFWESQYSLFIDTDHPYQYQLMNSGAQDLSSFIDGFSSSRAADVAKAHRKWSMLYNVLKSKRKIAALKLVTSEPVLASKRPKTAKV</sequence>